<keyword evidence="2" id="KW-1185">Reference proteome</keyword>
<evidence type="ECO:0000313" key="2">
    <source>
        <dbReference type="Proteomes" id="UP001152872"/>
    </source>
</evidence>
<sequence>MIGEYKLAKVKNGVGYFAYVFVVVEPSLTGETVIDEIGQQVDREKGEVNSRTHNDWINAAIDGVYQTLDHLKSLTSSDCYLVKVSKVIGTEVDTTEDSVKVAASIATWRAIKPNFSEPIPKFDQLENIWTVEFPSLV</sequence>
<gene>
    <name evidence="1" type="ORF">FEV09_22370</name>
</gene>
<comment type="caution">
    <text evidence="1">The sequence shown here is derived from an EMBL/GenBank/DDBJ whole genome shotgun (WGS) entry which is preliminary data.</text>
</comment>
<dbReference type="AlphaFoldDB" id="A0A9X4MF14"/>
<evidence type="ECO:0000313" key="1">
    <source>
        <dbReference type="EMBL" id="MDG3497285.1"/>
    </source>
</evidence>
<dbReference type="Proteomes" id="UP001152872">
    <property type="component" value="Unassembled WGS sequence"/>
</dbReference>
<organism evidence="1 2">
    <name type="scientific">Pseudanabaena catenata USMAC16</name>
    <dbReference type="NCBI Taxonomy" id="1855837"/>
    <lineage>
        <taxon>Bacteria</taxon>
        <taxon>Bacillati</taxon>
        <taxon>Cyanobacteriota</taxon>
        <taxon>Cyanophyceae</taxon>
        <taxon>Pseudanabaenales</taxon>
        <taxon>Pseudanabaenaceae</taxon>
        <taxon>Pseudanabaena</taxon>
    </lineage>
</organism>
<dbReference type="RefSeq" id="WP_009629504.1">
    <property type="nucleotide sequence ID" value="NZ_VBTY01000318.1"/>
</dbReference>
<accession>A0A9X4MF14</accession>
<protein>
    <submittedName>
        <fullName evidence="1">Uncharacterized protein</fullName>
    </submittedName>
</protein>
<dbReference type="EMBL" id="VBTY01000318">
    <property type="protein sequence ID" value="MDG3497285.1"/>
    <property type="molecule type" value="Genomic_DNA"/>
</dbReference>
<proteinExistence type="predicted"/>
<name>A0A9X4MF14_9CYAN</name>
<reference evidence="1" key="1">
    <citation type="submission" date="2019-05" db="EMBL/GenBank/DDBJ databases">
        <title>Whole genome sequencing of Pseudanabaena catenata USMAC16.</title>
        <authorList>
            <person name="Khan Z."/>
            <person name="Omar W.M."/>
            <person name="Convey P."/>
            <person name="Merican F."/>
            <person name="Najimudin N."/>
        </authorList>
    </citation>
    <scope>NUCLEOTIDE SEQUENCE</scope>
    <source>
        <strain evidence="1">USMAC16</strain>
    </source>
</reference>